<keyword evidence="1" id="KW-0732">Signal</keyword>
<evidence type="ECO:0000313" key="2">
    <source>
        <dbReference type="EMBL" id="OWK07836.1"/>
    </source>
</evidence>
<gene>
    <name evidence="2" type="ORF">Celaphus_00008760</name>
</gene>
<feature type="non-terminal residue" evidence="2">
    <location>
        <position position="41"/>
    </location>
</feature>
<comment type="caution">
    <text evidence="2">The sequence shown here is derived from an EMBL/GenBank/DDBJ whole genome shotgun (WGS) entry which is preliminary data.</text>
</comment>
<keyword evidence="3" id="KW-1185">Reference proteome</keyword>
<proteinExistence type="predicted"/>
<sequence>MPNFHGWAEEGILFLLDLTALANIETRLNPNSNTQSGNSKT</sequence>
<protein>
    <submittedName>
        <fullName evidence="2">Uncharacterized protein</fullName>
    </submittedName>
</protein>
<reference evidence="2 3" key="1">
    <citation type="journal article" date="2018" name="Mol. Genet. Genomics">
        <title>The red deer Cervus elaphus genome CerEla1.0: sequencing, annotating, genes, and chromosomes.</title>
        <authorList>
            <person name="Bana N.A."/>
            <person name="Nyiri A."/>
            <person name="Nagy J."/>
            <person name="Frank K."/>
            <person name="Nagy T."/>
            <person name="Steger V."/>
            <person name="Schiller M."/>
            <person name="Lakatos P."/>
            <person name="Sugar L."/>
            <person name="Horn P."/>
            <person name="Barta E."/>
            <person name="Orosz L."/>
        </authorList>
    </citation>
    <scope>NUCLEOTIDE SEQUENCE [LARGE SCALE GENOMIC DNA]</scope>
    <source>
        <strain evidence="2">Hungarian</strain>
    </source>
</reference>
<accession>A0A212CP70</accession>
<evidence type="ECO:0000256" key="1">
    <source>
        <dbReference type="SAM" id="SignalP"/>
    </source>
</evidence>
<evidence type="ECO:0000313" key="3">
    <source>
        <dbReference type="Proteomes" id="UP000242450"/>
    </source>
</evidence>
<organism evidence="2 3">
    <name type="scientific">Cervus elaphus hippelaphus</name>
    <name type="common">European red deer</name>
    <dbReference type="NCBI Taxonomy" id="46360"/>
    <lineage>
        <taxon>Eukaryota</taxon>
        <taxon>Metazoa</taxon>
        <taxon>Chordata</taxon>
        <taxon>Craniata</taxon>
        <taxon>Vertebrata</taxon>
        <taxon>Euteleostomi</taxon>
        <taxon>Mammalia</taxon>
        <taxon>Eutheria</taxon>
        <taxon>Laurasiatheria</taxon>
        <taxon>Artiodactyla</taxon>
        <taxon>Ruminantia</taxon>
        <taxon>Pecora</taxon>
        <taxon>Cervidae</taxon>
        <taxon>Cervinae</taxon>
        <taxon>Cervus</taxon>
    </lineage>
</organism>
<dbReference type="EMBL" id="MKHE01000015">
    <property type="protein sequence ID" value="OWK07836.1"/>
    <property type="molecule type" value="Genomic_DNA"/>
</dbReference>
<feature type="chain" id="PRO_5013210840" evidence="1">
    <location>
        <begin position="23"/>
        <end position="41"/>
    </location>
</feature>
<dbReference type="AlphaFoldDB" id="A0A212CP70"/>
<feature type="signal peptide" evidence="1">
    <location>
        <begin position="1"/>
        <end position="22"/>
    </location>
</feature>
<dbReference type="Proteomes" id="UP000242450">
    <property type="component" value="Chromosome 15"/>
</dbReference>
<name>A0A212CP70_CEREH</name>